<gene>
    <name evidence="4" type="ORF">CW354_20155</name>
</gene>
<dbReference type="OrthoDB" id="5945995at2"/>
<evidence type="ECO:0000256" key="2">
    <source>
        <dbReference type="SAM" id="SignalP"/>
    </source>
</evidence>
<feature type="domain" description="Transglycosylase SLT" evidence="3">
    <location>
        <begin position="108"/>
        <end position="175"/>
    </location>
</feature>
<feature type="signal peptide" evidence="2">
    <location>
        <begin position="1"/>
        <end position="29"/>
    </location>
</feature>
<accession>A0A2S7K021</accession>
<reference evidence="4 5" key="1">
    <citation type="submission" date="2017-12" db="EMBL/GenBank/DDBJ databases">
        <authorList>
            <person name="Hurst M.R.H."/>
        </authorList>
    </citation>
    <scope>NUCLEOTIDE SEQUENCE [LARGE SCALE GENOMIC DNA]</scope>
    <source>
        <strain evidence="4 5">SY-3-19</strain>
    </source>
</reference>
<dbReference type="Proteomes" id="UP000239504">
    <property type="component" value="Unassembled WGS sequence"/>
</dbReference>
<sequence length="196" mass="21854">MHMRPCPQMLCKFYALPLALAALPLPPNAAAHAQSDIPLAFRETAAFWDIPDPALLYSVALAESKRQLPEGALRPWPWTLNVAGKGYFYETETQAWAALYEFIAAGERNIDIGLMQINYRWNEDTLIDPYTALNPVANLNMGAKILAAEYRVSGDWEIAVGRYHSPGSSPAQRARAARYRDHVAALRRALQSETDP</sequence>
<dbReference type="EMBL" id="PJCH01000016">
    <property type="protein sequence ID" value="PQA85854.1"/>
    <property type="molecule type" value="Genomic_DNA"/>
</dbReference>
<evidence type="ECO:0000313" key="5">
    <source>
        <dbReference type="Proteomes" id="UP000239504"/>
    </source>
</evidence>
<evidence type="ECO:0000313" key="4">
    <source>
        <dbReference type="EMBL" id="PQA85854.1"/>
    </source>
</evidence>
<dbReference type="AlphaFoldDB" id="A0A2S7K021"/>
<dbReference type="SUPFAM" id="SSF53955">
    <property type="entry name" value="Lysozyme-like"/>
    <property type="match status" value="1"/>
</dbReference>
<keyword evidence="5" id="KW-1185">Reference proteome</keyword>
<keyword evidence="2" id="KW-0732">Signal</keyword>
<evidence type="ECO:0000259" key="3">
    <source>
        <dbReference type="Pfam" id="PF01464"/>
    </source>
</evidence>
<protein>
    <recommendedName>
        <fullName evidence="3">Transglycosylase SLT domain-containing protein</fullName>
    </recommendedName>
</protein>
<name>A0A2S7K021_9PROT</name>
<feature type="chain" id="PRO_5015577819" description="Transglycosylase SLT domain-containing protein" evidence="2">
    <location>
        <begin position="30"/>
        <end position="196"/>
    </location>
</feature>
<evidence type="ECO:0000256" key="1">
    <source>
        <dbReference type="ARBA" id="ARBA00009387"/>
    </source>
</evidence>
<proteinExistence type="inferred from homology"/>
<comment type="similarity">
    <text evidence="1">Belongs to the virb1 family.</text>
</comment>
<organism evidence="4 5">
    <name type="scientific">Hyphococcus luteus</name>
    <dbReference type="NCBI Taxonomy" id="2058213"/>
    <lineage>
        <taxon>Bacteria</taxon>
        <taxon>Pseudomonadati</taxon>
        <taxon>Pseudomonadota</taxon>
        <taxon>Alphaproteobacteria</taxon>
        <taxon>Parvularculales</taxon>
        <taxon>Parvularculaceae</taxon>
        <taxon>Hyphococcus</taxon>
    </lineage>
</organism>
<dbReference type="InterPro" id="IPR023346">
    <property type="entry name" value="Lysozyme-like_dom_sf"/>
</dbReference>
<dbReference type="Pfam" id="PF01464">
    <property type="entry name" value="SLT"/>
    <property type="match status" value="1"/>
</dbReference>
<comment type="caution">
    <text evidence="4">The sequence shown here is derived from an EMBL/GenBank/DDBJ whole genome shotgun (WGS) entry which is preliminary data.</text>
</comment>
<dbReference type="InterPro" id="IPR008258">
    <property type="entry name" value="Transglycosylase_SLT_dom_1"/>
</dbReference>